<evidence type="ECO:0000256" key="10">
    <source>
        <dbReference type="ARBA" id="ARBA00023136"/>
    </source>
</evidence>
<accession>A0A7C9J258</accession>
<dbReference type="AlphaFoldDB" id="A0A7C9J258"/>
<reference evidence="15 16" key="1">
    <citation type="submission" date="2020-01" db="EMBL/GenBank/DDBJ databases">
        <title>Herbidospora sp. NEAU-GS84 nov., a novel actinomycete isolated from soil.</title>
        <authorList>
            <person name="Han L."/>
        </authorList>
    </citation>
    <scope>NUCLEOTIDE SEQUENCE [LARGE SCALE GENOMIC DNA]</scope>
    <source>
        <strain evidence="15 16">NEAU-GS84</strain>
    </source>
</reference>
<comment type="catalytic activity">
    <reaction evidence="1">
        <text>ATP + protein L-histidine = ADP + protein N-phospho-L-histidine.</text>
        <dbReference type="EC" id="2.7.13.3"/>
    </reaction>
</comment>
<protein>
    <recommendedName>
        <fullName evidence="3">histidine kinase</fullName>
        <ecNumber evidence="3">2.7.13.3</ecNumber>
    </recommendedName>
</protein>
<dbReference type="Pfam" id="PF00512">
    <property type="entry name" value="HisKA"/>
    <property type="match status" value="1"/>
</dbReference>
<keyword evidence="16" id="KW-1185">Reference proteome</keyword>
<evidence type="ECO:0000259" key="13">
    <source>
        <dbReference type="PROSITE" id="PS50109"/>
    </source>
</evidence>
<name>A0A7C9J258_9ACTN</name>
<dbReference type="SUPFAM" id="SSF158472">
    <property type="entry name" value="HAMP domain-like"/>
    <property type="match status" value="1"/>
</dbReference>
<dbReference type="GO" id="GO:0000155">
    <property type="term" value="F:phosphorelay sensor kinase activity"/>
    <property type="evidence" value="ECO:0007669"/>
    <property type="project" value="InterPro"/>
</dbReference>
<evidence type="ECO:0000256" key="5">
    <source>
        <dbReference type="ARBA" id="ARBA00022679"/>
    </source>
</evidence>
<dbReference type="SMART" id="SM00388">
    <property type="entry name" value="HisKA"/>
    <property type="match status" value="1"/>
</dbReference>
<keyword evidence="9" id="KW-0902">Two-component regulatory system</keyword>
<dbReference type="CDD" id="cd00082">
    <property type="entry name" value="HisKA"/>
    <property type="match status" value="1"/>
</dbReference>
<keyword evidence="10 12" id="KW-0472">Membrane</keyword>
<dbReference type="InterPro" id="IPR005467">
    <property type="entry name" value="His_kinase_dom"/>
</dbReference>
<keyword evidence="7" id="KW-0418">Kinase</keyword>
<keyword evidence="8 12" id="KW-1133">Transmembrane helix</keyword>
<dbReference type="EC" id="2.7.13.3" evidence="3"/>
<dbReference type="InterPro" id="IPR003660">
    <property type="entry name" value="HAMP_dom"/>
</dbReference>
<feature type="domain" description="HAMP" evidence="14">
    <location>
        <begin position="168"/>
        <end position="221"/>
    </location>
</feature>
<dbReference type="SMART" id="SM00304">
    <property type="entry name" value="HAMP"/>
    <property type="match status" value="1"/>
</dbReference>
<sequence length="435" mass="47765">MTLVAGLVMTLLCLAVVATALIGLRGLASQYNVDRIVRVTLKTIHMLKNEQIPPVLPTQGIAGLQVVRPDGSVKSSSVLLRGKPRMAVFQPPDTTVRQDMVYCDSALWPDQCMVIVAIRVYSPEGDYLIYAADPVVPWYVDPRVDLLLLLGAGLIITVTTFGTYWLVGKALRPVDAISEELATITGSELDHRVPVPKNHDEIRRLAETANATLDRLEEAVEQQRRFASDASHDLRSPLTAMRAEVESALLDVETTDWAETGEAILASIDRLQALVDDLLQIARLDSGAPGRMDPVDLGQLAATELDRRRHRVRIIRDLQPGVIIMGDRLRLARVLTNLLDNAERHANSLVIVKVYEEDLCGVLEVVDDGAGIPPDKWEHVFQRFTRLDAARSRDVGGTGLGLAIARQICESHGGTLGIEDSVKGARFVLRIPVSR</sequence>
<dbReference type="InterPro" id="IPR003594">
    <property type="entry name" value="HATPase_dom"/>
</dbReference>
<keyword evidence="6 12" id="KW-0812">Transmembrane</keyword>
<evidence type="ECO:0000256" key="11">
    <source>
        <dbReference type="SAM" id="Coils"/>
    </source>
</evidence>
<dbReference type="PANTHER" id="PTHR45436:SF5">
    <property type="entry name" value="SENSOR HISTIDINE KINASE TRCS"/>
    <property type="match status" value="1"/>
</dbReference>
<dbReference type="SUPFAM" id="SSF55874">
    <property type="entry name" value="ATPase domain of HSP90 chaperone/DNA topoisomerase II/histidine kinase"/>
    <property type="match status" value="1"/>
</dbReference>
<dbReference type="InterPro" id="IPR003661">
    <property type="entry name" value="HisK_dim/P_dom"/>
</dbReference>
<dbReference type="PRINTS" id="PR00344">
    <property type="entry name" value="BCTRLSENSOR"/>
</dbReference>
<evidence type="ECO:0000256" key="3">
    <source>
        <dbReference type="ARBA" id="ARBA00012438"/>
    </source>
</evidence>
<feature type="coiled-coil region" evidence="11">
    <location>
        <begin position="199"/>
        <end position="226"/>
    </location>
</feature>
<dbReference type="GO" id="GO:0005886">
    <property type="term" value="C:plasma membrane"/>
    <property type="evidence" value="ECO:0007669"/>
    <property type="project" value="UniProtKB-SubCell"/>
</dbReference>
<evidence type="ECO:0000256" key="8">
    <source>
        <dbReference type="ARBA" id="ARBA00022989"/>
    </source>
</evidence>
<evidence type="ECO:0000256" key="4">
    <source>
        <dbReference type="ARBA" id="ARBA00022553"/>
    </source>
</evidence>
<keyword evidence="5" id="KW-0808">Transferase</keyword>
<evidence type="ECO:0000256" key="7">
    <source>
        <dbReference type="ARBA" id="ARBA00022777"/>
    </source>
</evidence>
<dbReference type="PANTHER" id="PTHR45436">
    <property type="entry name" value="SENSOR HISTIDINE KINASE YKOH"/>
    <property type="match status" value="1"/>
</dbReference>
<dbReference type="PROSITE" id="PS50885">
    <property type="entry name" value="HAMP"/>
    <property type="match status" value="1"/>
</dbReference>
<keyword evidence="4" id="KW-0597">Phosphoprotein</keyword>
<feature type="domain" description="Histidine kinase" evidence="13">
    <location>
        <begin position="229"/>
        <end position="435"/>
    </location>
</feature>
<dbReference type="Pfam" id="PF00672">
    <property type="entry name" value="HAMP"/>
    <property type="match status" value="1"/>
</dbReference>
<dbReference type="SMART" id="SM00387">
    <property type="entry name" value="HATPase_c"/>
    <property type="match status" value="1"/>
</dbReference>
<dbReference type="CDD" id="cd06225">
    <property type="entry name" value="HAMP"/>
    <property type="match status" value="1"/>
</dbReference>
<comment type="caution">
    <text evidence="15">The sequence shown here is derived from an EMBL/GenBank/DDBJ whole genome shotgun (WGS) entry which is preliminary data.</text>
</comment>
<evidence type="ECO:0000256" key="9">
    <source>
        <dbReference type="ARBA" id="ARBA00023012"/>
    </source>
</evidence>
<proteinExistence type="predicted"/>
<dbReference type="PROSITE" id="PS50109">
    <property type="entry name" value="HIS_KIN"/>
    <property type="match status" value="1"/>
</dbReference>
<dbReference type="SUPFAM" id="SSF47384">
    <property type="entry name" value="Homodimeric domain of signal transducing histidine kinase"/>
    <property type="match status" value="1"/>
</dbReference>
<dbReference type="EMBL" id="WXEW01000002">
    <property type="protein sequence ID" value="NAS21560.1"/>
    <property type="molecule type" value="Genomic_DNA"/>
</dbReference>
<dbReference type="Proteomes" id="UP000479526">
    <property type="component" value="Unassembled WGS sequence"/>
</dbReference>
<evidence type="ECO:0000256" key="1">
    <source>
        <dbReference type="ARBA" id="ARBA00000085"/>
    </source>
</evidence>
<evidence type="ECO:0000256" key="12">
    <source>
        <dbReference type="SAM" id="Phobius"/>
    </source>
</evidence>
<comment type="subcellular location">
    <subcellularLocation>
        <location evidence="2">Cell membrane</location>
    </subcellularLocation>
</comment>
<keyword evidence="11" id="KW-0175">Coiled coil</keyword>
<dbReference type="InterPro" id="IPR036890">
    <property type="entry name" value="HATPase_C_sf"/>
</dbReference>
<dbReference type="InterPro" id="IPR004358">
    <property type="entry name" value="Sig_transdc_His_kin-like_C"/>
</dbReference>
<evidence type="ECO:0000259" key="14">
    <source>
        <dbReference type="PROSITE" id="PS50885"/>
    </source>
</evidence>
<dbReference type="Pfam" id="PF02518">
    <property type="entry name" value="HATPase_c"/>
    <property type="match status" value="1"/>
</dbReference>
<dbReference type="Gene3D" id="3.30.565.10">
    <property type="entry name" value="Histidine kinase-like ATPase, C-terminal domain"/>
    <property type="match status" value="1"/>
</dbReference>
<dbReference type="InterPro" id="IPR050428">
    <property type="entry name" value="TCS_sensor_his_kinase"/>
</dbReference>
<evidence type="ECO:0000256" key="2">
    <source>
        <dbReference type="ARBA" id="ARBA00004236"/>
    </source>
</evidence>
<organism evidence="15 16">
    <name type="scientific">Herbidospora solisilvae</name>
    <dbReference type="NCBI Taxonomy" id="2696284"/>
    <lineage>
        <taxon>Bacteria</taxon>
        <taxon>Bacillati</taxon>
        <taxon>Actinomycetota</taxon>
        <taxon>Actinomycetes</taxon>
        <taxon>Streptosporangiales</taxon>
        <taxon>Streptosporangiaceae</taxon>
        <taxon>Herbidospora</taxon>
    </lineage>
</organism>
<evidence type="ECO:0000313" key="16">
    <source>
        <dbReference type="Proteomes" id="UP000479526"/>
    </source>
</evidence>
<evidence type="ECO:0000313" key="15">
    <source>
        <dbReference type="EMBL" id="NAS21560.1"/>
    </source>
</evidence>
<feature type="transmembrane region" description="Helical" evidence="12">
    <location>
        <begin position="146"/>
        <end position="167"/>
    </location>
</feature>
<dbReference type="InterPro" id="IPR036097">
    <property type="entry name" value="HisK_dim/P_sf"/>
</dbReference>
<dbReference type="Gene3D" id="1.10.287.130">
    <property type="match status" value="1"/>
</dbReference>
<evidence type="ECO:0000256" key="6">
    <source>
        <dbReference type="ARBA" id="ARBA00022692"/>
    </source>
</evidence>
<dbReference type="CDD" id="cd00075">
    <property type="entry name" value="HATPase"/>
    <property type="match status" value="1"/>
</dbReference>
<gene>
    <name evidence="15" type="ORF">GT755_07650</name>
</gene>